<organism evidence="3 4">
    <name type="scientific">Thioploca ingrica</name>
    <dbReference type="NCBI Taxonomy" id="40754"/>
    <lineage>
        <taxon>Bacteria</taxon>
        <taxon>Pseudomonadati</taxon>
        <taxon>Pseudomonadota</taxon>
        <taxon>Gammaproteobacteria</taxon>
        <taxon>Thiotrichales</taxon>
        <taxon>Thiotrichaceae</taxon>
        <taxon>Thioploca</taxon>
    </lineage>
</organism>
<dbReference type="Proteomes" id="UP000031623">
    <property type="component" value="Chromosome"/>
</dbReference>
<dbReference type="InterPro" id="IPR016155">
    <property type="entry name" value="Mopterin_synth/thiamin_S_b"/>
</dbReference>
<dbReference type="PANTHER" id="PTHR39081:SF1">
    <property type="entry name" value="MUT7-C RNASE DOMAIN-CONTAINING PROTEIN"/>
    <property type="match status" value="1"/>
</dbReference>
<feature type="domain" description="Mut7-C RNAse" evidence="1">
    <location>
        <begin position="97"/>
        <end position="240"/>
    </location>
</feature>
<dbReference type="InterPro" id="IPR002782">
    <property type="entry name" value="Mut7-C_RNAse_dom"/>
</dbReference>
<dbReference type="SUPFAM" id="SSF54285">
    <property type="entry name" value="MoaD/ThiS"/>
    <property type="match status" value="1"/>
</dbReference>
<gene>
    <name evidence="3" type="ORF">THII_0391</name>
</gene>
<accession>A0A090AAX2</accession>
<dbReference type="PANTHER" id="PTHR39081">
    <property type="entry name" value="MUT7-C DOMAIN-CONTAINING PROTEIN"/>
    <property type="match status" value="1"/>
</dbReference>
<dbReference type="KEGG" id="tig:THII_0391"/>
<evidence type="ECO:0000313" key="4">
    <source>
        <dbReference type="Proteomes" id="UP000031623"/>
    </source>
</evidence>
<proteinExistence type="predicted"/>
<dbReference type="Pfam" id="PF01927">
    <property type="entry name" value="Mut7-C"/>
    <property type="match status" value="1"/>
</dbReference>
<name>A0A090AAX2_9GAMM</name>
<dbReference type="InterPro" id="IPR027798">
    <property type="entry name" value="Ub_Mut7C"/>
</dbReference>
<feature type="domain" description="Ubiquitin Mut7-C" evidence="2">
    <location>
        <begin position="2"/>
        <end position="82"/>
    </location>
</feature>
<evidence type="ECO:0008006" key="5">
    <source>
        <dbReference type="Google" id="ProtNLM"/>
    </source>
</evidence>
<dbReference type="EMBL" id="AP014633">
    <property type="protein sequence ID" value="BAP54688.1"/>
    <property type="molecule type" value="Genomic_DNA"/>
</dbReference>
<evidence type="ECO:0000259" key="1">
    <source>
        <dbReference type="Pfam" id="PF01927"/>
    </source>
</evidence>
<evidence type="ECO:0000259" key="2">
    <source>
        <dbReference type="Pfam" id="PF14451"/>
    </source>
</evidence>
<dbReference type="Pfam" id="PF14451">
    <property type="entry name" value="Ub-Mut7C"/>
    <property type="match status" value="1"/>
</dbReference>
<protein>
    <recommendedName>
        <fullName evidence="5">Twitching motility protein PilT</fullName>
    </recommendedName>
</protein>
<keyword evidence="4" id="KW-1185">Reference proteome</keyword>
<reference evidence="3 4" key="1">
    <citation type="journal article" date="2014" name="ISME J.">
        <title>Ecophysiology of Thioploca ingrica as revealed by the complete genome sequence supplemented with proteomic evidence.</title>
        <authorList>
            <person name="Kojima H."/>
            <person name="Ogura Y."/>
            <person name="Yamamoto N."/>
            <person name="Togashi T."/>
            <person name="Mori H."/>
            <person name="Watanabe T."/>
            <person name="Nemoto F."/>
            <person name="Kurokawa K."/>
            <person name="Hayashi T."/>
            <person name="Fukui M."/>
        </authorList>
    </citation>
    <scope>NUCLEOTIDE SEQUENCE [LARGE SCALE GENOMIC DNA]</scope>
</reference>
<dbReference type="STRING" id="40754.THII_0391"/>
<evidence type="ECO:0000313" key="3">
    <source>
        <dbReference type="EMBL" id="BAP54688.1"/>
    </source>
</evidence>
<sequence>MMNQADFRFYAELNDFLPPWQRMREFTHTFANNPAIKEVIEALGIPHTEIDLILVNGQSVNFSYLLQNRDRISVYPVFEAFDITPLLRVRPQPLRETRFILDVHLGKLAAYLRLFGFDTEYHNDYEDAQLAQIARQEKRILLTRDIGLLKRNQVTHGYFLRETYPKQQLREIFRRFDLFRAAKPFQRCMICNGLIYPIDKNEINHQVPAATLSYYHSFYRCQSCHQIYWPGSHYQQMQTFINTILPQQDQP</sequence>
<dbReference type="HOGENOM" id="CLU_074576_0_0_6"/>
<dbReference type="AlphaFoldDB" id="A0A090AAX2"/>